<evidence type="ECO:0000256" key="7">
    <source>
        <dbReference type="PIRSR" id="PIRSR002854-1"/>
    </source>
</evidence>
<organism evidence="9 10">
    <name type="scientific">Catellatospora citrea</name>
    <dbReference type="NCBI Taxonomy" id="53366"/>
    <lineage>
        <taxon>Bacteria</taxon>
        <taxon>Bacillati</taxon>
        <taxon>Actinomycetota</taxon>
        <taxon>Actinomycetes</taxon>
        <taxon>Micromonosporales</taxon>
        <taxon>Micromonosporaceae</taxon>
        <taxon>Catellatospora</taxon>
    </lineage>
</organism>
<keyword evidence="10" id="KW-1185">Reference proteome</keyword>
<keyword evidence="5 6" id="KW-0449">Lipoprotein</keyword>
<dbReference type="RefSeq" id="WP_120320936.1">
    <property type="nucleotide sequence ID" value="NZ_BONH01000002.1"/>
</dbReference>
<sequence length="268" mass="27904">MNRRALVAAPLALLAGLALAACGTPAADKPADVLVVGASSAPHAQILAEAAKLVPDLKLQVKEFDDYVQPNLATESGELDANYFQHQAYLDDFAANNPVHLVAVAPVHIEPLGAYSKKVKSIAELPQGADVAIPADATNGGRALALLAGQGLITLKEGAGVKATERDIAANPKQLKITALEAAQLPRSLDDVDLAVINGNFALQAGLKPATDALALEAAKDNPYANLLVVKQGHENDPRIQRLAQVLASPEIKKFIESTYDGAVIPAS</sequence>
<dbReference type="InterPro" id="IPR004872">
    <property type="entry name" value="Lipoprotein_NlpA"/>
</dbReference>
<feature type="signal peptide" evidence="8">
    <location>
        <begin position="1"/>
        <end position="20"/>
    </location>
</feature>
<evidence type="ECO:0000256" key="8">
    <source>
        <dbReference type="SAM" id="SignalP"/>
    </source>
</evidence>
<comment type="caution">
    <text evidence="9">The sequence shown here is derived from an EMBL/GenBank/DDBJ whole genome shotgun (WGS) entry which is preliminary data.</text>
</comment>
<evidence type="ECO:0000256" key="2">
    <source>
        <dbReference type="ARBA" id="ARBA00022729"/>
    </source>
</evidence>
<evidence type="ECO:0000313" key="10">
    <source>
        <dbReference type="Proteomes" id="UP000659904"/>
    </source>
</evidence>
<evidence type="ECO:0000256" key="6">
    <source>
        <dbReference type="PIRNR" id="PIRNR002854"/>
    </source>
</evidence>
<gene>
    <name evidence="9" type="ORF">Cci01nite_10700</name>
</gene>
<evidence type="ECO:0000313" key="9">
    <source>
        <dbReference type="EMBL" id="GIF95976.1"/>
    </source>
</evidence>
<keyword evidence="4" id="KW-0564">Palmitate</keyword>
<dbReference type="PANTHER" id="PTHR30429">
    <property type="entry name" value="D-METHIONINE-BINDING LIPOPROTEIN METQ"/>
    <property type="match status" value="1"/>
</dbReference>
<dbReference type="PANTHER" id="PTHR30429:SF0">
    <property type="entry name" value="METHIONINE-BINDING LIPOPROTEIN METQ"/>
    <property type="match status" value="1"/>
</dbReference>
<dbReference type="Pfam" id="PF03180">
    <property type="entry name" value="Lipoprotein_9"/>
    <property type="match status" value="1"/>
</dbReference>
<accession>A0A8J3K3A9</accession>
<dbReference type="SUPFAM" id="SSF53850">
    <property type="entry name" value="Periplasmic binding protein-like II"/>
    <property type="match status" value="1"/>
</dbReference>
<evidence type="ECO:0000256" key="1">
    <source>
        <dbReference type="ARBA" id="ARBA00004635"/>
    </source>
</evidence>
<evidence type="ECO:0000256" key="3">
    <source>
        <dbReference type="ARBA" id="ARBA00023136"/>
    </source>
</evidence>
<reference evidence="9 10" key="1">
    <citation type="submission" date="2021-01" db="EMBL/GenBank/DDBJ databases">
        <title>Whole genome shotgun sequence of Catellatospora citrea NBRC 14495.</title>
        <authorList>
            <person name="Komaki H."/>
            <person name="Tamura T."/>
        </authorList>
    </citation>
    <scope>NUCLEOTIDE SEQUENCE [LARGE SCALE GENOMIC DNA]</scope>
    <source>
        <strain evidence="9 10">NBRC 14495</strain>
    </source>
</reference>
<keyword evidence="2 8" id="KW-0732">Signal</keyword>
<dbReference type="PIRSF" id="PIRSF002854">
    <property type="entry name" value="MetQ"/>
    <property type="match status" value="1"/>
</dbReference>
<protein>
    <recommendedName>
        <fullName evidence="6">Lipoprotein</fullName>
    </recommendedName>
</protein>
<dbReference type="PROSITE" id="PS51257">
    <property type="entry name" value="PROKAR_LIPOPROTEIN"/>
    <property type="match status" value="1"/>
</dbReference>
<dbReference type="AlphaFoldDB" id="A0A8J3K3A9"/>
<dbReference type="Gene3D" id="3.40.190.10">
    <property type="entry name" value="Periplasmic binding protein-like II"/>
    <property type="match status" value="2"/>
</dbReference>
<dbReference type="GO" id="GO:0016020">
    <property type="term" value="C:membrane"/>
    <property type="evidence" value="ECO:0007669"/>
    <property type="project" value="UniProtKB-SubCell"/>
</dbReference>
<feature type="chain" id="PRO_5035266861" description="Lipoprotein" evidence="8">
    <location>
        <begin position="21"/>
        <end position="268"/>
    </location>
</feature>
<evidence type="ECO:0000256" key="5">
    <source>
        <dbReference type="ARBA" id="ARBA00023288"/>
    </source>
</evidence>
<proteinExistence type="inferred from homology"/>
<name>A0A8J3K3A9_9ACTN</name>
<keyword evidence="3" id="KW-0472">Membrane</keyword>
<dbReference type="EMBL" id="BONH01000002">
    <property type="protein sequence ID" value="GIF95976.1"/>
    <property type="molecule type" value="Genomic_DNA"/>
</dbReference>
<dbReference type="Proteomes" id="UP000659904">
    <property type="component" value="Unassembled WGS sequence"/>
</dbReference>
<feature type="lipid moiety-binding region" description="S-diacylglycerol cysteine" evidence="7">
    <location>
        <position position="22"/>
    </location>
</feature>
<comment type="similarity">
    <text evidence="6">Belongs to the nlpA lipoprotein family.</text>
</comment>
<dbReference type="CDD" id="cd13597">
    <property type="entry name" value="PBP2_lipoprotein_Tp32"/>
    <property type="match status" value="1"/>
</dbReference>
<comment type="subcellular location">
    <subcellularLocation>
        <location evidence="1">Membrane</location>
        <topology evidence="1">Lipid-anchor</topology>
    </subcellularLocation>
</comment>
<evidence type="ECO:0000256" key="4">
    <source>
        <dbReference type="ARBA" id="ARBA00023139"/>
    </source>
</evidence>